<reference evidence="13 14" key="1">
    <citation type="journal article" date="2011" name="Science">
        <title>Comparative functional genomics of the fission yeasts.</title>
        <authorList>
            <person name="Rhind N."/>
            <person name="Chen Z."/>
            <person name="Yassour M."/>
            <person name="Thompson D.A."/>
            <person name="Haas B.J."/>
            <person name="Habib N."/>
            <person name="Wapinski I."/>
            <person name="Roy S."/>
            <person name="Lin M.F."/>
            <person name="Heiman D.I."/>
            <person name="Young S.K."/>
            <person name="Furuya K."/>
            <person name="Guo Y."/>
            <person name="Pidoux A."/>
            <person name="Chen H.M."/>
            <person name="Robbertse B."/>
            <person name="Goldberg J.M."/>
            <person name="Aoki K."/>
            <person name="Bayne E.H."/>
            <person name="Berlin A.M."/>
            <person name="Desjardins C.A."/>
            <person name="Dobbs E."/>
            <person name="Dukaj L."/>
            <person name="Fan L."/>
            <person name="FitzGerald M.G."/>
            <person name="French C."/>
            <person name="Gujja S."/>
            <person name="Hansen K."/>
            <person name="Keifenheim D."/>
            <person name="Levin J.Z."/>
            <person name="Mosher R.A."/>
            <person name="Mueller C.A."/>
            <person name="Pfiffner J."/>
            <person name="Priest M."/>
            <person name="Russ C."/>
            <person name="Smialowska A."/>
            <person name="Swoboda P."/>
            <person name="Sykes S.M."/>
            <person name="Vaughn M."/>
            <person name="Vengrova S."/>
            <person name="Yoder R."/>
            <person name="Zeng Q."/>
            <person name="Allshire R."/>
            <person name="Baulcombe D."/>
            <person name="Birren B.W."/>
            <person name="Brown W."/>
            <person name="Ekwall K."/>
            <person name="Kellis M."/>
            <person name="Leatherwood J."/>
            <person name="Levin H."/>
            <person name="Margalit H."/>
            <person name="Martienssen R."/>
            <person name="Nieduszynski C.A."/>
            <person name="Spatafora J.W."/>
            <person name="Friedman N."/>
            <person name="Dalgaard J.Z."/>
            <person name="Baumann P."/>
            <person name="Niki H."/>
            <person name="Regev A."/>
            <person name="Nusbaum C."/>
        </authorList>
    </citation>
    <scope>NUCLEOTIDE SEQUENCE [LARGE SCALE GENOMIC DNA]</scope>
    <source>
        <strain evidence="14">yFS286</strain>
    </source>
</reference>
<gene>
    <name evidence="13" type="ORF">SOCG_01486</name>
</gene>
<keyword evidence="7" id="KW-0653">Protein transport</keyword>
<dbReference type="GeneID" id="25030466"/>
<keyword evidence="8" id="KW-1133">Transmembrane helix</keyword>
<dbReference type="GO" id="GO:0015031">
    <property type="term" value="P:protein transport"/>
    <property type="evidence" value="ECO:0007669"/>
    <property type="project" value="UniProtKB-KW"/>
</dbReference>
<dbReference type="VEuPathDB" id="FungiDB:SOCG_01486"/>
<sequence>MSSMLNTVKSYMPGRNMSIFLGLVGCVSGGIYYDTHQKNLTIQKYCNQVAHLAKAPLEPQALPRKVRVYLHGPPGDGIWVAREEFEKYVRPILNAAAVDFEVFESKGEGNLLEQIATSVWKKRNGISEVPEAEKFIKSFLKESDEPSVNLLFGRHALKEFLYGIKYAFSDEYNEKVVNEMKKEQEKAVKLTDSSENSKTSDTSETSEANDSNSQQISNSQSSENTEEEQTTPVEDISLCKNLTLNGDVPLGLVDLIALYPLPHLLGFTNTPRRIYRFFRRRYLAEELGEITKNIVLNLESVSIPLTDGPMLLQEEEADWPKQYINREDAEKHVWTAPFMEATDNRQFYRNLKMYKSRDDDYEDNA</sequence>
<dbReference type="EMBL" id="KE503208">
    <property type="protein sequence ID" value="EPX71267.1"/>
    <property type="molecule type" value="Genomic_DNA"/>
</dbReference>
<dbReference type="InterPro" id="IPR021056">
    <property type="entry name" value="Mt_import_IM_translocase_Tim54"/>
</dbReference>
<feature type="compositionally biased region" description="Low complexity" evidence="12">
    <location>
        <begin position="211"/>
        <end position="223"/>
    </location>
</feature>
<evidence type="ECO:0000256" key="4">
    <source>
        <dbReference type="ARBA" id="ARBA00022448"/>
    </source>
</evidence>
<evidence type="ECO:0000256" key="12">
    <source>
        <dbReference type="SAM" id="MobiDB-lite"/>
    </source>
</evidence>
<name>S9PTG1_SCHOY</name>
<protein>
    <recommendedName>
        <fullName evidence="3">Mitochondrial import inner membrane translocase subunit TIM54</fullName>
    </recommendedName>
</protein>
<evidence type="ECO:0000256" key="1">
    <source>
        <dbReference type="ARBA" id="ARBA00004434"/>
    </source>
</evidence>
<dbReference type="OMA" id="RNWMIFF"/>
<evidence type="ECO:0000256" key="5">
    <source>
        <dbReference type="ARBA" id="ARBA00022692"/>
    </source>
</evidence>
<keyword evidence="5" id="KW-0812">Transmembrane</keyword>
<organism evidence="13 14">
    <name type="scientific">Schizosaccharomyces octosporus (strain yFS286)</name>
    <name type="common">Fission yeast</name>
    <name type="synonym">Octosporomyces octosporus</name>
    <dbReference type="NCBI Taxonomy" id="483514"/>
    <lineage>
        <taxon>Eukaryota</taxon>
        <taxon>Fungi</taxon>
        <taxon>Dikarya</taxon>
        <taxon>Ascomycota</taxon>
        <taxon>Taphrinomycotina</taxon>
        <taxon>Schizosaccharomycetes</taxon>
        <taxon>Schizosaccharomycetales</taxon>
        <taxon>Schizosaccharomycetaceae</taxon>
        <taxon>Schizosaccharomyces</taxon>
    </lineage>
</organism>
<evidence type="ECO:0000313" key="13">
    <source>
        <dbReference type="EMBL" id="EPX71267.1"/>
    </source>
</evidence>
<evidence type="ECO:0000256" key="10">
    <source>
        <dbReference type="ARBA" id="ARBA00023128"/>
    </source>
</evidence>
<proteinExistence type="inferred from homology"/>
<accession>S9PTG1</accession>
<dbReference type="OrthoDB" id="5598305at2759"/>
<feature type="compositionally biased region" description="Polar residues" evidence="12">
    <location>
        <begin position="191"/>
        <end position="210"/>
    </location>
</feature>
<dbReference type="AlphaFoldDB" id="S9PTG1"/>
<keyword evidence="4" id="KW-0813">Transport</keyword>
<evidence type="ECO:0000256" key="7">
    <source>
        <dbReference type="ARBA" id="ARBA00022927"/>
    </source>
</evidence>
<comment type="similarity">
    <text evidence="2">Belongs to the TIM54 family.</text>
</comment>
<keyword evidence="11" id="KW-0472">Membrane</keyword>
<evidence type="ECO:0000256" key="2">
    <source>
        <dbReference type="ARBA" id="ARBA00006355"/>
    </source>
</evidence>
<keyword evidence="14" id="KW-1185">Reference proteome</keyword>
<dbReference type="RefSeq" id="XP_013019893.1">
    <property type="nucleotide sequence ID" value="XM_013164439.1"/>
</dbReference>
<evidence type="ECO:0000256" key="8">
    <source>
        <dbReference type="ARBA" id="ARBA00022989"/>
    </source>
</evidence>
<keyword evidence="9" id="KW-0811">Translocation</keyword>
<evidence type="ECO:0000256" key="3">
    <source>
        <dbReference type="ARBA" id="ARBA00020796"/>
    </source>
</evidence>
<evidence type="ECO:0000256" key="9">
    <source>
        <dbReference type="ARBA" id="ARBA00023010"/>
    </source>
</evidence>
<feature type="region of interest" description="Disordered" evidence="12">
    <location>
        <begin position="185"/>
        <end position="233"/>
    </location>
</feature>
<dbReference type="GO" id="GO:0005743">
    <property type="term" value="C:mitochondrial inner membrane"/>
    <property type="evidence" value="ECO:0007669"/>
    <property type="project" value="UniProtKB-SubCell"/>
</dbReference>
<evidence type="ECO:0000313" key="14">
    <source>
        <dbReference type="Proteomes" id="UP000016088"/>
    </source>
</evidence>
<evidence type="ECO:0000256" key="11">
    <source>
        <dbReference type="ARBA" id="ARBA00023136"/>
    </source>
</evidence>
<dbReference type="eggNOG" id="ENOG502QPMQ">
    <property type="taxonomic scope" value="Eukaryota"/>
</dbReference>
<dbReference type="Proteomes" id="UP000016088">
    <property type="component" value="Unassembled WGS sequence"/>
</dbReference>
<dbReference type="Pfam" id="PF11711">
    <property type="entry name" value="Tim54"/>
    <property type="match status" value="1"/>
</dbReference>
<keyword evidence="10" id="KW-0496">Mitochondrion</keyword>
<evidence type="ECO:0000256" key="6">
    <source>
        <dbReference type="ARBA" id="ARBA00022792"/>
    </source>
</evidence>
<keyword evidence="6" id="KW-0999">Mitochondrion inner membrane</keyword>
<comment type="subcellular location">
    <subcellularLocation>
        <location evidence="1">Mitochondrion inner membrane</location>
        <topology evidence="1">Single-pass membrane protein</topology>
    </subcellularLocation>
</comment>
<dbReference type="HOGENOM" id="CLU_039097_0_0_1"/>